<sequence>MLFGNTINMCDESNATARGALSPSDDQKAEAVVSELYLDGVLES</sequence>
<evidence type="ECO:0000313" key="2">
    <source>
        <dbReference type="WBParaSite" id="ES5_v2.g30208.t1"/>
    </source>
</evidence>
<evidence type="ECO:0000313" key="1">
    <source>
        <dbReference type="Proteomes" id="UP000887579"/>
    </source>
</evidence>
<proteinExistence type="predicted"/>
<organism evidence="1 2">
    <name type="scientific">Panagrolaimus sp. ES5</name>
    <dbReference type="NCBI Taxonomy" id="591445"/>
    <lineage>
        <taxon>Eukaryota</taxon>
        <taxon>Metazoa</taxon>
        <taxon>Ecdysozoa</taxon>
        <taxon>Nematoda</taxon>
        <taxon>Chromadorea</taxon>
        <taxon>Rhabditida</taxon>
        <taxon>Tylenchina</taxon>
        <taxon>Panagrolaimomorpha</taxon>
        <taxon>Panagrolaimoidea</taxon>
        <taxon>Panagrolaimidae</taxon>
        <taxon>Panagrolaimus</taxon>
    </lineage>
</organism>
<reference evidence="2" key="1">
    <citation type="submission" date="2022-11" db="UniProtKB">
        <authorList>
            <consortium name="WormBaseParasite"/>
        </authorList>
    </citation>
    <scope>IDENTIFICATION</scope>
</reference>
<accession>A0AC34GKN2</accession>
<dbReference type="Proteomes" id="UP000887579">
    <property type="component" value="Unplaced"/>
</dbReference>
<protein>
    <submittedName>
        <fullName evidence="2">Uncharacterized protein</fullName>
    </submittedName>
</protein>
<dbReference type="WBParaSite" id="ES5_v2.g30208.t1">
    <property type="protein sequence ID" value="ES5_v2.g30208.t1"/>
    <property type="gene ID" value="ES5_v2.g30208"/>
</dbReference>
<name>A0AC34GKN2_9BILA</name>